<name>A0A845LUY8_9RHOB</name>
<dbReference type="CDD" id="cd20302">
    <property type="entry name" value="cupin_DAD"/>
    <property type="match status" value="1"/>
</dbReference>
<evidence type="ECO:0000259" key="1">
    <source>
        <dbReference type="Pfam" id="PF12973"/>
    </source>
</evidence>
<dbReference type="EMBL" id="WTUX01000003">
    <property type="protein sequence ID" value="MZR11690.1"/>
    <property type="molecule type" value="Genomic_DNA"/>
</dbReference>
<keyword evidence="3" id="KW-1185">Reference proteome</keyword>
<evidence type="ECO:0000313" key="3">
    <source>
        <dbReference type="Proteomes" id="UP000467322"/>
    </source>
</evidence>
<dbReference type="InterPro" id="IPR014710">
    <property type="entry name" value="RmlC-like_jellyroll"/>
</dbReference>
<accession>A0A845LUY8</accession>
<protein>
    <recommendedName>
        <fullName evidence="1">ChrR-like cupin domain-containing protein</fullName>
    </recommendedName>
</protein>
<dbReference type="InterPro" id="IPR025979">
    <property type="entry name" value="ChrR-like_cupin_dom"/>
</dbReference>
<feature type="domain" description="ChrR-like cupin" evidence="1">
    <location>
        <begin position="39"/>
        <end position="133"/>
    </location>
</feature>
<proteinExistence type="predicted"/>
<reference evidence="2 3" key="1">
    <citation type="submission" date="2019-12" db="EMBL/GenBank/DDBJ databases">
        <title>Maritimibacter sp. nov. sp. isolated from sea sand.</title>
        <authorList>
            <person name="Kim J."/>
            <person name="Jeong S.E."/>
            <person name="Jung H.S."/>
            <person name="Jeon C.O."/>
        </authorList>
    </citation>
    <scope>NUCLEOTIDE SEQUENCE [LARGE SCALE GENOMIC DNA]</scope>
    <source>
        <strain evidence="2 3">DP07</strain>
    </source>
</reference>
<dbReference type="Proteomes" id="UP000467322">
    <property type="component" value="Unassembled WGS sequence"/>
</dbReference>
<dbReference type="SUPFAM" id="SSF51182">
    <property type="entry name" value="RmlC-like cupins"/>
    <property type="match status" value="1"/>
</dbReference>
<dbReference type="RefSeq" id="WP_161349816.1">
    <property type="nucleotide sequence ID" value="NZ_WTUX01000003.1"/>
</dbReference>
<dbReference type="Pfam" id="PF12973">
    <property type="entry name" value="Cupin_7"/>
    <property type="match status" value="1"/>
</dbReference>
<dbReference type="AlphaFoldDB" id="A0A845LUY8"/>
<organism evidence="2 3">
    <name type="scientific">Maritimibacter harenae</name>
    <dbReference type="NCBI Taxonomy" id="2606218"/>
    <lineage>
        <taxon>Bacteria</taxon>
        <taxon>Pseudomonadati</taxon>
        <taxon>Pseudomonadota</taxon>
        <taxon>Alphaproteobacteria</taxon>
        <taxon>Rhodobacterales</taxon>
        <taxon>Roseobacteraceae</taxon>
        <taxon>Maritimibacter</taxon>
    </lineage>
</organism>
<dbReference type="InterPro" id="IPR011051">
    <property type="entry name" value="RmlC_Cupin_sf"/>
</dbReference>
<sequence length="182" mass="19297">MSFDQTKSKLVGLDAGANGAAPDALHIGTDNRPFADDFGAEGISLQLLQADVEAGTFAVRIRFQPGVQLPPHHHTGLVYAVTLSGEWSYLEYPESPASTAGSFLYEPPGSIHTLKVADHNEGITDVVFVVHGAMLILDEAGNVEAVLDAASHLRDWPVALREQGKTVPAVIGGSQIGYIEPN</sequence>
<comment type="caution">
    <text evidence="2">The sequence shown here is derived from an EMBL/GenBank/DDBJ whole genome shotgun (WGS) entry which is preliminary data.</text>
</comment>
<gene>
    <name evidence="2" type="ORF">GQE99_01455</name>
</gene>
<dbReference type="Gene3D" id="2.60.120.10">
    <property type="entry name" value="Jelly Rolls"/>
    <property type="match status" value="1"/>
</dbReference>
<evidence type="ECO:0000313" key="2">
    <source>
        <dbReference type="EMBL" id="MZR11690.1"/>
    </source>
</evidence>